<dbReference type="OrthoDB" id="6253194at2759"/>
<dbReference type="HOGENOM" id="CLU_964035_0_0_1"/>
<dbReference type="eggNOG" id="KOG4441">
    <property type="taxonomic scope" value="Eukaryota"/>
</dbReference>
<sequence length="289" mass="33303">MDERIEMDVKKADYFDDLRKVVLISMTGGRYEVDGGLLFRTSRYYEGLVNSGMRDAHDEGLTLGELSDESLNEIREFLSTLQSDKKDVVLQPTMTKSLETIKEGLIGASYLQICSMSDIYKDLLSNHLNESTYADLLKWSSNYMLSEVIKKVREFVLENFSKIESKSDLLTLAPDDVCYLLESDFFNAESEFDIFNFVIRWISADRSRRQHAEKLLTQVRYSLMTSSEKKKSNEILNEHGLNIWKDENVVENFRTVGMIYTLGSYTYRGVSVSPMFGYITVNFFPARAI</sequence>
<keyword evidence="1" id="KW-0880">Kelch repeat</keyword>
<dbReference type="PANTHER" id="PTHR45632">
    <property type="entry name" value="LD33804P"/>
    <property type="match status" value="1"/>
</dbReference>
<dbReference type="Pfam" id="PF07707">
    <property type="entry name" value="BACK"/>
    <property type="match status" value="1"/>
</dbReference>
<dbReference type="EnsemblMetazoa" id="HelroT172602">
    <property type="protein sequence ID" value="HelroP172602"/>
    <property type="gene ID" value="HelroG172602"/>
</dbReference>
<dbReference type="PANTHER" id="PTHR45632:SF3">
    <property type="entry name" value="KELCH-LIKE PROTEIN 32"/>
    <property type="match status" value="1"/>
</dbReference>
<feature type="domain" description="BACK" evidence="3">
    <location>
        <begin position="133"/>
        <end position="234"/>
    </location>
</feature>
<dbReference type="GeneID" id="20204114"/>
<name>T1F5L5_HELRO</name>
<gene>
    <name evidence="5" type="primary">20204114</name>
    <name evidence="4" type="ORF">HELRODRAFT_172602</name>
</gene>
<dbReference type="STRING" id="6412.T1F5L5"/>
<dbReference type="AlphaFoldDB" id="T1F5L5"/>
<dbReference type="EMBL" id="AMQM01004293">
    <property type="status" value="NOT_ANNOTATED_CDS"/>
    <property type="molecule type" value="Genomic_DNA"/>
</dbReference>
<dbReference type="Proteomes" id="UP000015101">
    <property type="component" value="Unassembled WGS sequence"/>
</dbReference>
<dbReference type="InterPro" id="IPR011705">
    <property type="entry name" value="BACK"/>
</dbReference>
<reference evidence="4 6" key="2">
    <citation type="journal article" date="2013" name="Nature">
        <title>Insights into bilaterian evolution from three spiralian genomes.</title>
        <authorList>
            <person name="Simakov O."/>
            <person name="Marletaz F."/>
            <person name="Cho S.J."/>
            <person name="Edsinger-Gonzales E."/>
            <person name="Havlak P."/>
            <person name="Hellsten U."/>
            <person name="Kuo D.H."/>
            <person name="Larsson T."/>
            <person name="Lv J."/>
            <person name="Arendt D."/>
            <person name="Savage R."/>
            <person name="Osoegawa K."/>
            <person name="de Jong P."/>
            <person name="Grimwood J."/>
            <person name="Chapman J.A."/>
            <person name="Shapiro H."/>
            <person name="Aerts A."/>
            <person name="Otillar R.P."/>
            <person name="Terry A.Y."/>
            <person name="Boore J.L."/>
            <person name="Grigoriev I.V."/>
            <person name="Lindberg D.R."/>
            <person name="Seaver E.C."/>
            <person name="Weisblat D.A."/>
            <person name="Putnam N.H."/>
            <person name="Rokhsar D.S."/>
        </authorList>
    </citation>
    <scope>NUCLEOTIDE SEQUENCE</scope>
</reference>
<keyword evidence="6" id="KW-1185">Reference proteome</keyword>
<evidence type="ECO:0000313" key="6">
    <source>
        <dbReference type="Proteomes" id="UP000015101"/>
    </source>
</evidence>
<dbReference type="Gene3D" id="1.25.40.420">
    <property type="match status" value="1"/>
</dbReference>
<dbReference type="Gene3D" id="3.30.710.10">
    <property type="entry name" value="Potassium Channel Kv1.1, Chain A"/>
    <property type="match status" value="1"/>
</dbReference>
<evidence type="ECO:0000313" key="4">
    <source>
        <dbReference type="EMBL" id="ESO04246.1"/>
    </source>
</evidence>
<evidence type="ECO:0000313" key="5">
    <source>
        <dbReference type="EnsemblMetazoa" id="HelroP172602"/>
    </source>
</evidence>
<keyword evidence="2" id="KW-0677">Repeat</keyword>
<dbReference type="SMART" id="SM00875">
    <property type="entry name" value="BACK"/>
    <property type="match status" value="1"/>
</dbReference>
<dbReference type="CTD" id="20204114"/>
<accession>T1F5L5</accession>
<evidence type="ECO:0000256" key="2">
    <source>
        <dbReference type="ARBA" id="ARBA00022737"/>
    </source>
</evidence>
<dbReference type="KEGG" id="hro:HELRODRAFT_172602"/>
<reference evidence="5" key="3">
    <citation type="submission" date="2015-06" db="UniProtKB">
        <authorList>
            <consortium name="EnsemblMetazoa"/>
        </authorList>
    </citation>
    <scope>IDENTIFICATION</scope>
</reference>
<evidence type="ECO:0000256" key="1">
    <source>
        <dbReference type="ARBA" id="ARBA00022441"/>
    </source>
</evidence>
<proteinExistence type="predicted"/>
<reference evidence="6" key="1">
    <citation type="submission" date="2012-12" db="EMBL/GenBank/DDBJ databases">
        <authorList>
            <person name="Hellsten U."/>
            <person name="Grimwood J."/>
            <person name="Chapman J.A."/>
            <person name="Shapiro H."/>
            <person name="Aerts A."/>
            <person name="Otillar R.P."/>
            <person name="Terry A.Y."/>
            <person name="Boore J.L."/>
            <person name="Simakov O."/>
            <person name="Marletaz F."/>
            <person name="Cho S.-J."/>
            <person name="Edsinger-Gonzales E."/>
            <person name="Havlak P."/>
            <person name="Kuo D.-H."/>
            <person name="Larsson T."/>
            <person name="Lv J."/>
            <person name="Arendt D."/>
            <person name="Savage R."/>
            <person name="Osoegawa K."/>
            <person name="de Jong P."/>
            <person name="Lindberg D.R."/>
            <person name="Seaver E.C."/>
            <person name="Weisblat D.A."/>
            <person name="Putnam N.H."/>
            <person name="Grigoriev I.V."/>
            <person name="Rokhsar D.S."/>
        </authorList>
    </citation>
    <scope>NUCLEOTIDE SEQUENCE</scope>
</reference>
<dbReference type="RefSeq" id="XP_009017515.1">
    <property type="nucleotide sequence ID" value="XM_009019267.1"/>
</dbReference>
<dbReference type="InParanoid" id="T1F5L5"/>
<dbReference type="InterPro" id="IPR011333">
    <property type="entry name" value="SKP1/BTB/POZ_sf"/>
</dbReference>
<evidence type="ECO:0000259" key="3">
    <source>
        <dbReference type="SMART" id="SM00875"/>
    </source>
</evidence>
<protein>
    <recommendedName>
        <fullName evidence="3">BACK domain-containing protein</fullName>
    </recommendedName>
</protein>
<dbReference type="EMBL" id="KB096502">
    <property type="protein sequence ID" value="ESO04246.1"/>
    <property type="molecule type" value="Genomic_DNA"/>
</dbReference>
<organism evidence="5 6">
    <name type="scientific">Helobdella robusta</name>
    <name type="common">Californian leech</name>
    <dbReference type="NCBI Taxonomy" id="6412"/>
    <lineage>
        <taxon>Eukaryota</taxon>
        <taxon>Metazoa</taxon>
        <taxon>Spiralia</taxon>
        <taxon>Lophotrochozoa</taxon>
        <taxon>Annelida</taxon>
        <taxon>Clitellata</taxon>
        <taxon>Hirudinea</taxon>
        <taxon>Rhynchobdellida</taxon>
        <taxon>Glossiphoniidae</taxon>
        <taxon>Helobdella</taxon>
    </lineage>
</organism>